<dbReference type="EMBL" id="BMEX01000004">
    <property type="protein sequence ID" value="GGA42629.1"/>
    <property type="molecule type" value="Genomic_DNA"/>
</dbReference>
<evidence type="ECO:0000313" key="2">
    <source>
        <dbReference type="Proteomes" id="UP000617979"/>
    </source>
</evidence>
<keyword evidence="2" id="KW-1185">Reference proteome</keyword>
<dbReference type="PANTHER" id="PTHR34822">
    <property type="entry name" value="GRPB DOMAIN PROTEIN (AFU_ORTHOLOGUE AFUA_1G01530)"/>
    <property type="match status" value="1"/>
</dbReference>
<dbReference type="InterPro" id="IPR043519">
    <property type="entry name" value="NT_sf"/>
</dbReference>
<gene>
    <name evidence="1" type="ORF">GCM10007416_14570</name>
</gene>
<reference evidence="2" key="1">
    <citation type="journal article" date="2019" name="Int. J. Syst. Evol. Microbiol.">
        <title>The Global Catalogue of Microorganisms (GCM) 10K type strain sequencing project: providing services to taxonomists for standard genome sequencing and annotation.</title>
        <authorList>
            <consortium name="The Broad Institute Genomics Platform"/>
            <consortium name="The Broad Institute Genome Sequencing Center for Infectious Disease"/>
            <person name="Wu L."/>
            <person name="Ma J."/>
        </authorList>
    </citation>
    <scope>NUCLEOTIDE SEQUENCE [LARGE SCALE GENOMIC DNA]</scope>
    <source>
        <strain evidence="2">CGMCC 1.12404</strain>
    </source>
</reference>
<comment type="caution">
    <text evidence="1">The sequence shown here is derived from an EMBL/GenBank/DDBJ whole genome shotgun (WGS) entry which is preliminary data.</text>
</comment>
<dbReference type="Proteomes" id="UP000617979">
    <property type="component" value="Unassembled WGS sequence"/>
</dbReference>
<organism evidence="1 2">
    <name type="scientific">Kroppenstedtia guangzhouensis</name>
    <dbReference type="NCBI Taxonomy" id="1274356"/>
    <lineage>
        <taxon>Bacteria</taxon>
        <taxon>Bacillati</taxon>
        <taxon>Bacillota</taxon>
        <taxon>Bacilli</taxon>
        <taxon>Bacillales</taxon>
        <taxon>Thermoactinomycetaceae</taxon>
        <taxon>Kroppenstedtia</taxon>
    </lineage>
</organism>
<dbReference type="Gene3D" id="3.30.460.10">
    <property type="entry name" value="Beta Polymerase, domain 2"/>
    <property type="match status" value="1"/>
</dbReference>
<accession>A0ABQ1GFH9</accession>
<sequence>MTSMQQKGSNSTPISDEDLQKITLGERKPHNAPITLVEYDPRWPELFDREANRIRSALGNKALRVEHVGSTSVPGLCAKPIIDMLLVVADSANETSYIPALETAGYTLWIREPEWFEHRLFKGSDIEINLHVFSAGTSEIERMIRFRDWLRAHDTDRDKYARVKRELAQRVWRHVQHYAEAKTSIIQEIMDRANAADGTPDITGT</sequence>
<protein>
    <recommendedName>
        <fullName evidence="3">GrpB protein</fullName>
    </recommendedName>
</protein>
<evidence type="ECO:0000313" key="1">
    <source>
        <dbReference type="EMBL" id="GGA42629.1"/>
    </source>
</evidence>
<proteinExistence type="predicted"/>
<dbReference type="InterPro" id="IPR007344">
    <property type="entry name" value="GrpB/CoaE"/>
</dbReference>
<dbReference type="Pfam" id="PF04229">
    <property type="entry name" value="GrpB"/>
    <property type="match status" value="1"/>
</dbReference>
<dbReference type="RefSeq" id="WP_373284570.1">
    <property type="nucleotide sequence ID" value="NZ_BMEX01000004.1"/>
</dbReference>
<dbReference type="SUPFAM" id="SSF81301">
    <property type="entry name" value="Nucleotidyltransferase"/>
    <property type="match status" value="1"/>
</dbReference>
<evidence type="ECO:0008006" key="3">
    <source>
        <dbReference type="Google" id="ProtNLM"/>
    </source>
</evidence>
<dbReference type="PANTHER" id="PTHR34822:SF1">
    <property type="entry name" value="GRPB FAMILY PROTEIN"/>
    <property type="match status" value="1"/>
</dbReference>
<name>A0ABQ1GFH9_9BACL</name>